<organism evidence="2 3">
    <name type="scientific">Amycolatopsis ultiminotia</name>
    <dbReference type="NCBI Taxonomy" id="543629"/>
    <lineage>
        <taxon>Bacteria</taxon>
        <taxon>Bacillati</taxon>
        <taxon>Actinomycetota</taxon>
        <taxon>Actinomycetes</taxon>
        <taxon>Pseudonocardiales</taxon>
        <taxon>Pseudonocardiaceae</taxon>
        <taxon>Amycolatopsis</taxon>
    </lineage>
</organism>
<dbReference type="PANTHER" id="PTHR43677">
    <property type="entry name" value="SHORT-CHAIN DEHYDROGENASE/REDUCTASE"/>
    <property type="match status" value="1"/>
</dbReference>
<proteinExistence type="predicted"/>
<dbReference type="CDD" id="cd08270">
    <property type="entry name" value="MDR4"/>
    <property type="match status" value="1"/>
</dbReference>
<gene>
    <name evidence="2" type="ORF">GCM10022222_58100</name>
</gene>
<evidence type="ECO:0000259" key="1">
    <source>
        <dbReference type="SMART" id="SM00829"/>
    </source>
</evidence>
<dbReference type="InterPro" id="IPR011032">
    <property type="entry name" value="GroES-like_sf"/>
</dbReference>
<comment type="caution">
    <text evidence="2">The sequence shown here is derived from an EMBL/GenBank/DDBJ whole genome shotgun (WGS) entry which is preliminary data.</text>
</comment>
<dbReference type="SMART" id="SM00829">
    <property type="entry name" value="PKS_ER"/>
    <property type="match status" value="1"/>
</dbReference>
<name>A0ABP6XGB1_9PSEU</name>
<dbReference type="InterPro" id="IPR051397">
    <property type="entry name" value="Zn-ADH-like_protein"/>
</dbReference>
<accession>A0ABP6XGB1</accession>
<keyword evidence="3" id="KW-1185">Reference proteome</keyword>
<dbReference type="RefSeq" id="WP_344865471.1">
    <property type="nucleotide sequence ID" value="NZ_BAAAZN010000014.1"/>
</dbReference>
<dbReference type="Pfam" id="PF13602">
    <property type="entry name" value="ADH_zinc_N_2"/>
    <property type="match status" value="1"/>
</dbReference>
<feature type="domain" description="Enoyl reductase (ER)" evidence="1">
    <location>
        <begin position="9"/>
        <end position="307"/>
    </location>
</feature>
<reference evidence="3" key="1">
    <citation type="journal article" date="2019" name="Int. J. Syst. Evol. Microbiol.">
        <title>The Global Catalogue of Microorganisms (GCM) 10K type strain sequencing project: providing services to taxonomists for standard genome sequencing and annotation.</title>
        <authorList>
            <consortium name="The Broad Institute Genomics Platform"/>
            <consortium name="The Broad Institute Genome Sequencing Center for Infectious Disease"/>
            <person name="Wu L."/>
            <person name="Ma J."/>
        </authorList>
    </citation>
    <scope>NUCLEOTIDE SEQUENCE [LARGE SCALE GENOMIC DNA]</scope>
    <source>
        <strain evidence="3">JCM 16898</strain>
    </source>
</reference>
<dbReference type="Gene3D" id="3.90.180.10">
    <property type="entry name" value="Medium-chain alcohol dehydrogenases, catalytic domain"/>
    <property type="match status" value="1"/>
</dbReference>
<evidence type="ECO:0000313" key="2">
    <source>
        <dbReference type="EMBL" id="GAA3566586.1"/>
    </source>
</evidence>
<dbReference type="Proteomes" id="UP001500689">
    <property type="component" value="Unassembled WGS sequence"/>
</dbReference>
<dbReference type="Gene3D" id="3.40.50.720">
    <property type="entry name" value="NAD(P)-binding Rossmann-like Domain"/>
    <property type="match status" value="1"/>
</dbReference>
<dbReference type="EMBL" id="BAAAZN010000014">
    <property type="protein sequence ID" value="GAA3566586.1"/>
    <property type="molecule type" value="Genomic_DNA"/>
</dbReference>
<dbReference type="InterPro" id="IPR036291">
    <property type="entry name" value="NAD(P)-bd_dom_sf"/>
</dbReference>
<dbReference type="InterPro" id="IPR020843">
    <property type="entry name" value="ER"/>
</dbReference>
<dbReference type="SUPFAM" id="SSF51735">
    <property type="entry name" value="NAD(P)-binding Rossmann-fold domains"/>
    <property type="match status" value="1"/>
</dbReference>
<protein>
    <submittedName>
        <fullName evidence="2">Zinc-binding dehydrogenase</fullName>
    </submittedName>
</protein>
<dbReference type="PANTHER" id="PTHR43677:SF4">
    <property type="entry name" value="QUINONE OXIDOREDUCTASE-LIKE PROTEIN 2"/>
    <property type="match status" value="1"/>
</dbReference>
<sequence length="310" mass="31248">MRALLADRGTPAGIRLGTVADPDPAPSEALVRTVALSLNFGETELLADSADGAVPGWEAAGIVERQAADGSGPAAGTPVVLVTAGGGSWAELVAVPTAGVLAEVPAGADLGAMSTVPVAAASALRALHRTGPLLGRRILVTGATGGVGRYAVQLARLGGAHVLASTGSPDVHGESLVRLGAHEVVAGPGAFEGEVHGVLDTVGGSQLVAAFDRLAAHGVLVSVGHASGEPDRFPQGALIGIPGRHDRSIVTFFLGDESGIGPDLAWLVRQVATGVLDPQISWRGSWESAAEALVALRERRLHGKAVLEVR</sequence>
<evidence type="ECO:0000313" key="3">
    <source>
        <dbReference type="Proteomes" id="UP001500689"/>
    </source>
</evidence>
<dbReference type="SUPFAM" id="SSF50129">
    <property type="entry name" value="GroES-like"/>
    <property type="match status" value="1"/>
</dbReference>